<gene>
    <name evidence="1" type="ORF">MCOR_46920</name>
</gene>
<dbReference type="EMBL" id="CACVKT020008320">
    <property type="protein sequence ID" value="CAC5414077.1"/>
    <property type="molecule type" value="Genomic_DNA"/>
</dbReference>
<evidence type="ECO:0000313" key="1">
    <source>
        <dbReference type="EMBL" id="CAC5414077.1"/>
    </source>
</evidence>
<dbReference type="Proteomes" id="UP000507470">
    <property type="component" value="Unassembled WGS sequence"/>
</dbReference>
<accession>A0A6J8E0Y9</accession>
<dbReference type="OrthoDB" id="6176878at2759"/>
<name>A0A6J8E0Y9_MYTCO</name>
<sequence length="197" mass="22441">MDWQNIYLAGSARSIKPIFTRTMTFSKCNPSEAVLTVNVFTVDLVCLEINGPYIWLKWIIPEGSFYDCLTVKILSPDVFTFIGRGSALCNFPCEWIGKKFILEDQQDIISSASITFSKRNSSEAAVTIDSVPVDLTCLKINGPYIWLKLPCIRKDCPPNEKKSKSWWCPNCHIKRHHSDEISELQTNCENVWAEVNI</sequence>
<proteinExistence type="predicted"/>
<reference evidence="1 2" key="1">
    <citation type="submission" date="2020-06" db="EMBL/GenBank/DDBJ databases">
        <authorList>
            <person name="Li R."/>
            <person name="Bekaert M."/>
        </authorList>
    </citation>
    <scope>NUCLEOTIDE SEQUENCE [LARGE SCALE GENOMIC DNA]</scope>
    <source>
        <strain evidence="2">wild</strain>
    </source>
</reference>
<organism evidence="1 2">
    <name type="scientific">Mytilus coruscus</name>
    <name type="common">Sea mussel</name>
    <dbReference type="NCBI Taxonomy" id="42192"/>
    <lineage>
        <taxon>Eukaryota</taxon>
        <taxon>Metazoa</taxon>
        <taxon>Spiralia</taxon>
        <taxon>Lophotrochozoa</taxon>
        <taxon>Mollusca</taxon>
        <taxon>Bivalvia</taxon>
        <taxon>Autobranchia</taxon>
        <taxon>Pteriomorphia</taxon>
        <taxon>Mytilida</taxon>
        <taxon>Mytiloidea</taxon>
        <taxon>Mytilidae</taxon>
        <taxon>Mytilinae</taxon>
        <taxon>Mytilus</taxon>
    </lineage>
</organism>
<dbReference type="AlphaFoldDB" id="A0A6J8E0Y9"/>
<keyword evidence="2" id="KW-1185">Reference proteome</keyword>
<evidence type="ECO:0000313" key="2">
    <source>
        <dbReference type="Proteomes" id="UP000507470"/>
    </source>
</evidence>
<protein>
    <submittedName>
        <fullName evidence="1">Uncharacterized protein</fullName>
    </submittedName>
</protein>